<dbReference type="Proteomes" id="UP001358614">
    <property type="component" value="Chromosome 1"/>
</dbReference>
<dbReference type="EMBL" id="CP144089">
    <property type="protein sequence ID" value="WWD04443.1"/>
    <property type="molecule type" value="Genomic_DNA"/>
</dbReference>
<dbReference type="GeneID" id="91101316"/>
<dbReference type="AlphaFoldDB" id="A0AAX4KF92"/>
<evidence type="ECO:0000313" key="2">
    <source>
        <dbReference type="Proteomes" id="UP001358614"/>
    </source>
</evidence>
<reference evidence="1 2" key="1">
    <citation type="submission" date="2024-01" db="EMBL/GenBank/DDBJ databases">
        <title>Comparative genomics of Cryptococcus and Kwoniella reveals pathogenesis evolution and contrasting modes of karyotype evolution via chromosome fusion or intercentromeric recombination.</title>
        <authorList>
            <person name="Coelho M.A."/>
            <person name="David-Palma M."/>
            <person name="Shea T."/>
            <person name="Bowers K."/>
            <person name="McGinley-Smith S."/>
            <person name="Mohammad A.W."/>
            <person name="Gnirke A."/>
            <person name="Yurkov A.M."/>
            <person name="Nowrousian M."/>
            <person name="Sun S."/>
            <person name="Cuomo C.A."/>
            <person name="Heitman J."/>
        </authorList>
    </citation>
    <scope>NUCLEOTIDE SEQUENCE [LARGE SCALE GENOMIC DNA]</scope>
    <source>
        <strain evidence="1 2">PYCC6329</strain>
    </source>
</reference>
<dbReference type="KEGG" id="ker:91101316"/>
<dbReference type="RefSeq" id="XP_066082410.1">
    <property type="nucleotide sequence ID" value="XM_066226313.1"/>
</dbReference>
<sequence length="114" mass="13359">MIIWLITLFYDNRRYRKEEEEEQWAIQKKLTAESKDGDDDKVLVLNETESRRTYILTHLRTGEKVMERLESELGKITIGGRPADQKQKTVSAPLTDLTFEANTFQSTTNTHKRL</sequence>
<proteinExistence type="predicted"/>
<name>A0AAX4KF92_9TREE</name>
<protein>
    <submittedName>
        <fullName evidence="1">Uncharacterized protein</fullName>
    </submittedName>
</protein>
<organism evidence="1 2">
    <name type="scientific">Kwoniella europaea PYCC6329</name>
    <dbReference type="NCBI Taxonomy" id="1423913"/>
    <lineage>
        <taxon>Eukaryota</taxon>
        <taxon>Fungi</taxon>
        <taxon>Dikarya</taxon>
        <taxon>Basidiomycota</taxon>
        <taxon>Agaricomycotina</taxon>
        <taxon>Tremellomycetes</taxon>
        <taxon>Tremellales</taxon>
        <taxon>Cryptococcaceae</taxon>
        <taxon>Kwoniella</taxon>
    </lineage>
</organism>
<keyword evidence="2" id="KW-1185">Reference proteome</keyword>
<gene>
    <name evidence="1" type="ORF">V865_002512</name>
</gene>
<evidence type="ECO:0000313" key="1">
    <source>
        <dbReference type="EMBL" id="WWD04443.1"/>
    </source>
</evidence>
<accession>A0AAX4KF92</accession>